<evidence type="ECO:0008006" key="4">
    <source>
        <dbReference type="Google" id="ProtNLM"/>
    </source>
</evidence>
<feature type="region of interest" description="Disordered" evidence="1">
    <location>
        <begin position="1"/>
        <end position="25"/>
    </location>
</feature>
<dbReference type="Gene3D" id="1.10.1220.10">
    <property type="entry name" value="Met repressor-like"/>
    <property type="match status" value="1"/>
</dbReference>
<accession>A0A9E2KNG9</accession>
<gene>
    <name evidence="2" type="ORF">IAA31_06205</name>
</gene>
<dbReference type="SUPFAM" id="SSF47598">
    <property type="entry name" value="Ribbon-helix-helix"/>
    <property type="match status" value="1"/>
</dbReference>
<dbReference type="Proteomes" id="UP000824150">
    <property type="component" value="Unassembled WGS sequence"/>
</dbReference>
<reference evidence="2" key="2">
    <citation type="submission" date="2021-04" db="EMBL/GenBank/DDBJ databases">
        <authorList>
            <person name="Gilroy R."/>
        </authorList>
    </citation>
    <scope>NUCLEOTIDE SEQUENCE</scope>
    <source>
        <strain evidence="2">687</strain>
    </source>
</reference>
<evidence type="ECO:0000313" key="2">
    <source>
        <dbReference type="EMBL" id="MBU3827066.1"/>
    </source>
</evidence>
<proteinExistence type="predicted"/>
<protein>
    <recommendedName>
        <fullName evidence="4">Ribbon-helix-helix protein, CopG family</fullName>
    </recommendedName>
</protein>
<evidence type="ECO:0000313" key="3">
    <source>
        <dbReference type="Proteomes" id="UP000824150"/>
    </source>
</evidence>
<dbReference type="InterPro" id="IPR013321">
    <property type="entry name" value="Arc_rbn_hlx_hlx"/>
</dbReference>
<reference evidence="2" key="1">
    <citation type="journal article" date="2021" name="PeerJ">
        <title>Extensive microbial diversity within the chicken gut microbiome revealed by metagenomics and culture.</title>
        <authorList>
            <person name="Gilroy R."/>
            <person name="Ravi A."/>
            <person name="Getino M."/>
            <person name="Pursley I."/>
            <person name="Horton D.L."/>
            <person name="Alikhan N.F."/>
            <person name="Baker D."/>
            <person name="Gharbi K."/>
            <person name="Hall N."/>
            <person name="Watson M."/>
            <person name="Adriaenssens E.M."/>
            <person name="Foster-Nyarko E."/>
            <person name="Jarju S."/>
            <person name="Secka A."/>
            <person name="Antonio M."/>
            <person name="Oren A."/>
            <person name="Chaudhuri R.R."/>
            <person name="La Ragione R."/>
            <person name="Hildebrand F."/>
            <person name="Pallen M.J."/>
        </authorList>
    </citation>
    <scope>NUCLEOTIDE SEQUENCE</scope>
    <source>
        <strain evidence="2">687</strain>
    </source>
</reference>
<sequence length="93" mass="10549">MEAERAPSEQTPQVEKPHRGRRPVDPALKKIQITITISPQLLEKVNKQAREHGLSRTSFISMALENACRHGLNQMSPAELITLLRELTPKEKE</sequence>
<dbReference type="EMBL" id="JAHLFG010000065">
    <property type="protein sequence ID" value="MBU3827066.1"/>
    <property type="molecule type" value="Genomic_DNA"/>
</dbReference>
<dbReference type="AlphaFoldDB" id="A0A9E2KNG9"/>
<evidence type="ECO:0000256" key="1">
    <source>
        <dbReference type="SAM" id="MobiDB-lite"/>
    </source>
</evidence>
<comment type="caution">
    <text evidence="2">The sequence shown here is derived from an EMBL/GenBank/DDBJ whole genome shotgun (WGS) entry which is preliminary data.</text>
</comment>
<name>A0A9E2KNG9_9GAMM</name>
<dbReference type="InterPro" id="IPR010985">
    <property type="entry name" value="Ribbon_hlx_hlx"/>
</dbReference>
<dbReference type="GO" id="GO:0006355">
    <property type="term" value="P:regulation of DNA-templated transcription"/>
    <property type="evidence" value="ECO:0007669"/>
    <property type="project" value="InterPro"/>
</dbReference>
<organism evidence="2 3">
    <name type="scientific">Candidatus Anaerobiospirillum merdipullorum</name>
    <dbReference type="NCBI Taxonomy" id="2838450"/>
    <lineage>
        <taxon>Bacteria</taxon>
        <taxon>Pseudomonadati</taxon>
        <taxon>Pseudomonadota</taxon>
        <taxon>Gammaproteobacteria</taxon>
        <taxon>Aeromonadales</taxon>
        <taxon>Succinivibrionaceae</taxon>
        <taxon>Anaerobiospirillum</taxon>
    </lineage>
</organism>